<reference evidence="1" key="1">
    <citation type="submission" date="2020-02" db="EMBL/GenBank/DDBJ databases">
        <authorList>
            <person name="Meier V. D."/>
        </authorList>
    </citation>
    <scope>NUCLEOTIDE SEQUENCE</scope>
    <source>
        <strain evidence="1">AVDCRST_MAG88</strain>
    </source>
</reference>
<sequence>AFVALAPLGDAAMVLPAIARALGVREVAGEPLAATLGAYLRDKRLLLVLDNVEHLLGAAPAVAEVAGAAGGVGILATSRAPLRVRGEREWALPPLETPALDRVPELRDVAGNPAVALFVERARAVDPGFALRGANAAAVAAICRRLDGLPPARGICPSGSARCGRRSPGVIASWARRSRGCSAAWPCSKGAAIWRRRRPWAWGACSVAGRCSTS</sequence>
<feature type="non-terminal residue" evidence="1">
    <location>
        <position position="1"/>
    </location>
</feature>
<organism evidence="1">
    <name type="scientific">uncultured Thermomicrobiales bacterium</name>
    <dbReference type="NCBI Taxonomy" id="1645740"/>
    <lineage>
        <taxon>Bacteria</taxon>
        <taxon>Pseudomonadati</taxon>
        <taxon>Thermomicrobiota</taxon>
        <taxon>Thermomicrobia</taxon>
        <taxon>Thermomicrobiales</taxon>
        <taxon>environmental samples</taxon>
    </lineage>
</organism>
<dbReference type="PANTHER" id="PTHR47691">
    <property type="entry name" value="REGULATOR-RELATED"/>
    <property type="match status" value="1"/>
</dbReference>
<proteinExistence type="predicted"/>
<gene>
    <name evidence="1" type="ORF">AVDCRST_MAG88-3892</name>
</gene>
<name>A0A6J4VQC6_9BACT</name>
<accession>A0A6J4VQC6</accession>
<evidence type="ECO:0000313" key="1">
    <source>
        <dbReference type="EMBL" id="CAA9585623.1"/>
    </source>
</evidence>
<dbReference type="EMBL" id="CADCWM010000956">
    <property type="protein sequence ID" value="CAA9585623.1"/>
    <property type="molecule type" value="Genomic_DNA"/>
</dbReference>
<dbReference type="PANTHER" id="PTHR47691:SF3">
    <property type="entry name" value="HTH-TYPE TRANSCRIPTIONAL REGULATOR RV0890C-RELATED"/>
    <property type="match status" value="1"/>
</dbReference>
<dbReference type="AlphaFoldDB" id="A0A6J4VQC6"/>
<evidence type="ECO:0008006" key="2">
    <source>
        <dbReference type="Google" id="ProtNLM"/>
    </source>
</evidence>
<protein>
    <recommendedName>
        <fullName evidence="2">NB-ARC domain-containing protein</fullName>
    </recommendedName>
</protein>